<dbReference type="GO" id="GO:0044781">
    <property type="term" value="P:bacterial-type flagellum organization"/>
    <property type="evidence" value="ECO:0007669"/>
    <property type="project" value="UniProtKB-UniRule"/>
</dbReference>
<comment type="subcellular location">
    <subcellularLocation>
        <location evidence="1">Cell membrane</location>
        <topology evidence="1">Peripheral membrane protein</topology>
        <orientation evidence="1">Cytoplasmic side</orientation>
    </subcellularLocation>
</comment>
<keyword evidence="4" id="KW-0813">Transport</keyword>
<dbReference type="InterPro" id="IPR027417">
    <property type="entry name" value="P-loop_NTPase"/>
</dbReference>
<dbReference type="InterPro" id="IPR047040">
    <property type="entry name" value="FlhF__GTPase_dom"/>
</dbReference>
<evidence type="ECO:0000256" key="10">
    <source>
        <dbReference type="ARBA" id="ARBA00023136"/>
    </source>
</evidence>
<evidence type="ECO:0000259" key="16">
    <source>
        <dbReference type="SMART" id="SM00962"/>
    </source>
</evidence>
<dbReference type="SMART" id="SM00382">
    <property type="entry name" value="AAA"/>
    <property type="match status" value="1"/>
</dbReference>
<keyword evidence="11" id="KW-1006">Bacterial flagellum protein export</keyword>
<keyword evidence="8" id="KW-0653">Protein transport</keyword>
<feature type="region of interest" description="Disordered" evidence="14">
    <location>
        <begin position="122"/>
        <end position="190"/>
    </location>
</feature>
<dbReference type="SMART" id="SM00962">
    <property type="entry name" value="SRP54"/>
    <property type="match status" value="1"/>
</dbReference>
<keyword evidence="7" id="KW-1005">Bacterial flagellum biogenesis</keyword>
<comment type="caution">
    <text evidence="17">The sequence shown here is derived from an EMBL/GenBank/DDBJ whole genome shotgun (WGS) entry which is preliminary data.</text>
</comment>
<organism evidence="17 18">
    <name type="scientific">Halanaerobium saccharolyticum</name>
    <dbReference type="NCBI Taxonomy" id="43595"/>
    <lineage>
        <taxon>Bacteria</taxon>
        <taxon>Bacillati</taxon>
        <taxon>Bacillota</taxon>
        <taxon>Clostridia</taxon>
        <taxon>Halanaerobiales</taxon>
        <taxon>Halanaerobiaceae</taxon>
        <taxon>Halanaerobium</taxon>
    </lineage>
</organism>
<name>A0A4R6LZY7_9FIRM</name>
<keyword evidence="10" id="KW-0472">Membrane</keyword>
<dbReference type="Gene3D" id="1.20.120.1380">
    <property type="entry name" value="Flagellar FlhF biosynthesis protein, N domain"/>
    <property type="match status" value="1"/>
</dbReference>
<evidence type="ECO:0000256" key="3">
    <source>
        <dbReference type="ARBA" id="ARBA00014919"/>
    </source>
</evidence>
<feature type="compositionally biased region" description="Basic and acidic residues" evidence="14">
    <location>
        <begin position="168"/>
        <end position="185"/>
    </location>
</feature>
<dbReference type="PANTHER" id="PTHR43134:SF3">
    <property type="entry name" value="FLAGELLAR BIOSYNTHESIS PROTEIN FLHF"/>
    <property type="match status" value="1"/>
</dbReference>
<evidence type="ECO:0000256" key="6">
    <source>
        <dbReference type="ARBA" id="ARBA00022741"/>
    </source>
</evidence>
<feature type="domain" description="AAA+ ATPase" evidence="15">
    <location>
        <begin position="275"/>
        <end position="423"/>
    </location>
</feature>
<protein>
    <recommendedName>
        <fullName evidence="3 13">Flagellar biosynthesis protein FlhF</fullName>
    </recommendedName>
</protein>
<evidence type="ECO:0000256" key="9">
    <source>
        <dbReference type="ARBA" id="ARBA00023134"/>
    </source>
</evidence>
<proteinExistence type="inferred from homology"/>
<keyword evidence="5" id="KW-1003">Cell membrane</keyword>
<dbReference type="GO" id="GO:0003924">
    <property type="term" value="F:GTPase activity"/>
    <property type="evidence" value="ECO:0007669"/>
    <property type="project" value="UniProtKB-UniRule"/>
</dbReference>
<dbReference type="OrthoDB" id="9778554at2"/>
<evidence type="ECO:0000256" key="1">
    <source>
        <dbReference type="ARBA" id="ARBA00004413"/>
    </source>
</evidence>
<dbReference type="InterPro" id="IPR003593">
    <property type="entry name" value="AAA+_ATPase"/>
</dbReference>
<evidence type="ECO:0000313" key="18">
    <source>
        <dbReference type="Proteomes" id="UP000295064"/>
    </source>
</evidence>
<evidence type="ECO:0000256" key="5">
    <source>
        <dbReference type="ARBA" id="ARBA00022475"/>
    </source>
</evidence>
<feature type="compositionally biased region" description="Low complexity" evidence="14">
    <location>
        <begin position="156"/>
        <end position="167"/>
    </location>
</feature>
<keyword evidence="6" id="KW-0547">Nucleotide-binding</keyword>
<dbReference type="Proteomes" id="UP000295064">
    <property type="component" value="Unassembled WGS sequence"/>
</dbReference>
<dbReference type="SUPFAM" id="SSF52540">
    <property type="entry name" value="P-loop containing nucleoside triphosphate hydrolases"/>
    <property type="match status" value="1"/>
</dbReference>
<dbReference type="AlphaFoldDB" id="A0A4R6LZY7"/>
<dbReference type="CDD" id="cd17873">
    <property type="entry name" value="FlhF"/>
    <property type="match status" value="1"/>
</dbReference>
<gene>
    <name evidence="17" type="ORF">DFR79_103157</name>
</gene>
<feature type="compositionally biased region" description="Basic and acidic residues" evidence="14">
    <location>
        <begin position="122"/>
        <end position="138"/>
    </location>
</feature>
<evidence type="ECO:0000256" key="2">
    <source>
        <dbReference type="ARBA" id="ARBA00008531"/>
    </source>
</evidence>
<dbReference type="NCBIfam" id="TIGR03499">
    <property type="entry name" value="FlhF"/>
    <property type="match status" value="1"/>
</dbReference>
<keyword evidence="9" id="KW-0342">GTP-binding</keyword>
<evidence type="ECO:0000256" key="4">
    <source>
        <dbReference type="ARBA" id="ARBA00022448"/>
    </source>
</evidence>
<evidence type="ECO:0000259" key="15">
    <source>
        <dbReference type="SMART" id="SM00382"/>
    </source>
</evidence>
<dbReference type="RefSeq" id="WP_133514115.1">
    <property type="nucleotide sequence ID" value="NZ_SNWX01000003.1"/>
</dbReference>
<evidence type="ECO:0000313" key="17">
    <source>
        <dbReference type="EMBL" id="TDO94478.1"/>
    </source>
</evidence>
<feature type="domain" description="SRP54-type proteins GTP-binding" evidence="16">
    <location>
        <begin position="276"/>
        <end position="468"/>
    </location>
</feature>
<keyword evidence="17" id="KW-0966">Cell projection</keyword>
<evidence type="ECO:0000256" key="8">
    <source>
        <dbReference type="ARBA" id="ARBA00022927"/>
    </source>
</evidence>
<evidence type="ECO:0000256" key="14">
    <source>
        <dbReference type="SAM" id="MobiDB-lite"/>
    </source>
</evidence>
<dbReference type="GO" id="GO:0005886">
    <property type="term" value="C:plasma membrane"/>
    <property type="evidence" value="ECO:0007669"/>
    <property type="project" value="UniProtKB-SubCell"/>
</dbReference>
<keyword evidence="17" id="KW-0969">Cilium</keyword>
<dbReference type="InterPro" id="IPR000897">
    <property type="entry name" value="SRP54_GTPase_dom"/>
</dbReference>
<dbReference type="GO" id="GO:0006614">
    <property type="term" value="P:SRP-dependent cotranslational protein targeting to membrane"/>
    <property type="evidence" value="ECO:0007669"/>
    <property type="project" value="UniProtKB-UniRule"/>
</dbReference>
<dbReference type="Gene3D" id="3.40.50.300">
    <property type="entry name" value="P-loop containing nucleotide triphosphate hydrolases"/>
    <property type="match status" value="1"/>
</dbReference>
<evidence type="ECO:0000256" key="11">
    <source>
        <dbReference type="ARBA" id="ARBA00023225"/>
    </source>
</evidence>
<dbReference type="InterPro" id="IPR020006">
    <property type="entry name" value="FlhF"/>
</dbReference>
<keyword evidence="17" id="KW-0282">Flagellum</keyword>
<dbReference type="GO" id="GO:0005525">
    <property type="term" value="F:GTP binding"/>
    <property type="evidence" value="ECO:0007669"/>
    <property type="project" value="UniProtKB-UniRule"/>
</dbReference>
<dbReference type="PANTHER" id="PTHR43134">
    <property type="entry name" value="SIGNAL RECOGNITION PARTICLE RECEPTOR SUBUNIT ALPHA"/>
    <property type="match status" value="1"/>
</dbReference>
<evidence type="ECO:0000256" key="12">
    <source>
        <dbReference type="ARBA" id="ARBA00025337"/>
    </source>
</evidence>
<dbReference type="GO" id="GO:0015031">
    <property type="term" value="P:protein transport"/>
    <property type="evidence" value="ECO:0007669"/>
    <property type="project" value="UniProtKB-KW"/>
</dbReference>
<dbReference type="FunFam" id="3.40.50.300:FF:000695">
    <property type="entry name" value="Flagellar biosynthesis regulator FlhF"/>
    <property type="match status" value="1"/>
</dbReference>
<dbReference type="GO" id="GO:0005047">
    <property type="term" value="F:signal recognition particle binding"/>
    <property type="evidence" value="ECO:0007669"/>
    <property type="project" value="TreeGrafter"/>
</dbReference>
<dbReference type="EMBL" id="SNWX01000003">
    <property type="protein sequence ID" value="TDO94478.1"/>
    <property type="molecule type" value="Genomic_DNA"/>
</dbReference>
<sequence length="472" mass="53351">MKVKKYTGETMQDVIFQVKADLGPEAVIVNKRKFKKGGLFGFFGREMFEVVAALEAKSADSIAELSDSKGEEADDIVEISNYGRNSKKIERTKIQKTASKDPENKNAIKEFITDLKTAADSAAEKKNRKDQLDKEEIKVGLSEKSNKQQSNHHKNSQQYEENQQQNNKKQDFNNRQKVEPQKVENEESQLTAAQKLQNKFQNKSSGSSDQSKKLNNSNQLYNYLLDQGVDSRNVNLFLKQMDSQIDGDDSDFENQLKEFLAVYFADNGEINLTADQKIISFIGPTGVGKTTTMAKIAAHFAVDKNKKVGLITADTYRIAAVEQLQTYSKIIDIPFAVCYSSSRLEEMIRGQFRNCDLILIDTPGSSWKDQLQLGRLKGYVDHSFVDQVHLLLSLNTKSSDLRSIVSKFSELEPDRVLLTKLDETSSYGDIINIKENYNLPLSYLTFGQDVPEDLEAATADQIYKYLFGDFYA</sequence>
<comment type="function">
    <text evidence="12">Necessary for flagellar biosynthesis. May be involved in translocation of the flagellum.</text>
</comment>
<reference evidence="17 18" key="1">
    <citation type="submission" date="2019-03" db="EMBL/GenBank/DDBJ databases">
        <title>Subsurface microbial communities from deep shales in Ohio and West Virginia, USA.</title>
        <authorList>
            <person name="Wrighton K."/>
        </authorList>
    </citation>
    <scope>NUCLEOTIDE SEQUENCE [LARGE SCALE GENOMIC DNA]</scope>
    <source>
        <strain evidence="17 18">MA284_T2</strain>
    </source>
</reference>
<evidence type="ECO:0000256" key="7">
    <source>
        <dbReference type="ARBA" id="ARBA00022795"/>
    </source>
</evidence>
<comment type="similarity">
    <text evidence="2">Belongs to the GTP-binding SRP family.</text>
</comment>
<accession>A0A4R6LZY7</accession>
<evidence type="ECO:0000256" key="13">
    <source>
        <dbReference type="NCBIfam" id="TIGR03499"/>
    </source>
</evidence>
<dbReference type="Pfam" id="PF00448">
    <property type="entry name" value="SRP54"/>
    <property type="match status" value="1"/>
</dbReference>